<feature type="transmembrane region" description="Helical" evidence="1">
    <location>
        <begin position="25"/>
        <end position="46"/>
    </location>
</feature>
<gene>
    <name evidence="2" type="ORF">Q2T52_09575</name>
</gene>
<evidence type="ECO:0000313" key="2">
    <source>
        <dbReference type="EMBL" id="MDO1582348.1"/>
    </source>
</evidence>
<reference evidence="2" key="1">
    <citation type="journal article" date="2015" name="Int. J. Syst. Evol. Microbiol.">
        <title>Rhizobium oryzicola sp. nov., potential plant-growth-promoting endophytic bacteria isolated from rice roots.</title>
        <authorList>
            <person name="Zhang X.X."/>
            <person name="Gao J.S."/>
            <person name="Cao Y.H."/>
            <person name="Sheirdil R.A."/>
            <person name="Wang X.C."/>
            <person name="Zhang L."/>
        </authorList>
    </citation>
    <scope>NUCLEOTIDE SEQUENCE</scope>
    <source>
        <strain evidence="2">05753</strain>
    </source>
</reference>
<dbReference type="RefSeq" id="WP_302076488.1">
    <property type="nucleotide sequence ID" value="NZ_JAUKWQ010000002.1"/>
</dbReference>
<reference evidence="2" key="2">
    <citation type="submission" date="2023-07" db="EMBL/GenBank/DDBJ databases">
        <authorList>
            <person name="Sun H."/>
        </authorList>
    </citation>
    <scope>NUCLEOTIDE SEQUENCE</scope>
    <source>
        <strain evidence="2">05753</strain>
    </source>
</reference>
<keyword evidence="3" id="KW-1185">Reference proteome</keyword>
<proteinExistence type="predicted"/>
<dbReference type="EMBL" id="JAUKWQ010000002">
    <property type="protein sequence ID" value="MDO1582348.1"/>
    <property type="molecule type" value="Genomic_DNA"/>
</dbReference>
<accession>A0ABT8SWE2</accession>
<keyword evidence="1" id="KW-1133">Transmembrane helix</keyword>
<organism evidence="2 3">
    <name type="scientific">Rhizobium oryzicola</name>
    <dbReference type="NCBI Taxonomy" id="1232668"/>
    <lineage>
        <taxon>Bacteria</taxon>
        <taxon>Pseudomonadati</taxon>
        <taxon>Pseudomonadota</taxon>
        <taxon>Alphaproteobacteria</taxon>
        <taxon>Hyphomicrobiales</taxon>
        <taxon>Rhizobiaceae</taxon>
        <taxon>Rhizobium/Agrobacterium group</taxon>
        <taxon>Rhizobium</taxon>
    </lineage>
</organism>
<comment type="caution">
    <text evidence="2">The sequence shown here is derived from an EMBL/GenBank/DDBJ whole genome shotgun (WGS) entry which is preliminary data.</text>
</comment>
<protein>
    <submittedName>
        <fullName evidence="2">Uncharacterized protein</fullName>
    </submittedName>
</protein>
<name>A0ABT8SWE2_9HYPH</name>
<evidence type="ECO:0000256" key="1">
    <source>
        <dbReference type="SAM" id="Phobius"/>
    </source>
</evidence>
<keyword evidence="1" id="KW-0472">Membrane</keyword>
<sequence>MYVPEITAETGVTIASPSKHALRPVLVAVFSVKLAVAAFLLASVSLTPPVTTEIGYLASE</sequence>
<keyword evidence="1" id="KW-0812">Transmembrane</keyword>
<dbReference type="Proteomes" id="UP001169006">
    <property type="component" value="Unassembled WGS sequence"/>
</dbReference>
<evidence type="ECO:0000313" key="3">
    <source>
        <dbReference type="Proteomes" id="UP001169006"/>
    </source>
</evidence>